<accession>A9BGJ4</accession>
<proteinExistence type="predicted"/>
<dbReference type="Proteomes" id="UP000000789">
    <property type="component" value="Chromosome"/>
</dbReference>
<dbReference type="AlphaFoldDB" id="A9BGJ4"/>
<reference evidence="3" key="1">
    <citation type="submission" date="2007-11" db="EMBL/GenBank/DDBJ databases">
        <title>Complete sequence of Petroga mobilis SJ95.</title>
        <authorList>
            <consortium name="US DOE Joint Genome Institute"/>
            <person name="Copeland A."/>
            <person name="Lucas S."/>
            <person name="Lapidus A."/>
            <person name="Barry K."/>
            <person name="Glavina del Rio T."/>
            <person name="Dalin E."/>
            <person name="Tice H."/>
            <person name="Pitluck S."/>
            <person name="Meincke L."/>
            <person name="Brettin T."/>
            <person name="Bruce D."/>
            <person name="Detter J.C."/>
            <person name="Han C."/>
            <person name="Kuske C.R."/>
            <person name="Schmutz J."/>
            <person name="Larimer F."/>
            <person name="Land M."/>
            <person name="Hauser L."/>
            <person name="Kyrpides N."/>
            <person name="Mikhailova N."/>
            <person name="Noll K."/>
            <person name="Richardson P."/>
        </authorList>
    </citation>
    <scope>NUCLEOTIDE SEQUENCE [LARGE SCALE GENOMIC DNA]</scope>
    <source>
        <strain evidence="3">SJ95</strain>
    </source>
</reference>
<feature type="coiled-coil region" evidence="1">
    <location>
        <begin position="104"/>
        <end position="145"/>
    </location>
</feature>
<dbReference type="HOGENOM" id="CLU_020729_1_0_0"/>
<dbReference type="KEGG" id="pmo:Pmob_1533"/>
<evidence type="ECO:0000259" key="2">
    <source>
        <dbReference type="Pfam" id="PF13166"/>
    </source>
</evidence>
<keyword evidence="4" id="KW-1185">Reference proteome</keyword>
<dbReference type="InterPro" id="IPR027417">
    <property type="entry name" value="P-loop_NTPase"/>
</dbReference>
<organism evidence="3 4">
    <name type="scientific">Petrotoga mobilis (strain DSM 10674 / SJ95)</name>
    <dbReference type="NCBI Taxonomy" id="403833"/>
    <lineage>
        <taxon>Bacteria</taxon>
        <taxon>Thermotogati</taxon>
        <taxon>Thermotogota</taxon>
        <taxon>Thermotogae</taxon>
        <taxon>Petrotogales</taxon>
        <taxon>Petrotogaceae</taxon>
        <taxon>Petrotoga</taxon>
    </lineage>
</organism>
<dbReference type="PANTHER" id="PTHR32114:SF2">
    <property type="entry name" value="ABC TRANSPORTER ABCH.3"/>
    <property type="match status" value="1"/>
</dbReference>
<name>A9BGJ4_PETMO</name>
<dbReference type="eggNOG" id="COG4694">
    <property type="taxonomic scope" value="Bacteria"/>
</dbReference>
<gene>
    <name evidence="3" type="ordered locus">Pmob_1533</name>
</gene>
<dbReference type="RefSeq" id="WP_012209332.1">
    <property type="nucleotide sequence ID" value="NC_010003.1"/>
</dbReference>
<dbReference type="Gene3D" id="3.40.50.300">
    <property type="entry name" value="P-loop containing nucleotide triphosphate hydrolases"/>
    <property type="match status" value="1"/>
</dbReference>
<sequence>MENKGSKIEKDLRIEKIKISDVATYKENVEINDLRKINFFYGSNGTGKTTISKIIASPNNYKNCEVKWRSDIKLKTLVYNDDFVRNYFYQSENFPGIYTMGEGAKDIEEEIKKKKDELDKIKEELINLNETIENKEKEKTQIQDNFNEVCWQSLYLKYQQNFTEVFKGYRNNKKNFADKILLEYKTNHAAVKDYGELLKEYNIIYNQTLNKLDEITKIEDTLINDVKLIEVDKILSTSIIGKENVDIGKLIHKLQNHDWVREGKNYLENSFIESEQKYICPFCQQRVDKDFKHKLEEYFDETYENQIKNLESLNDRYTGVKKALEEYYQKLSTIQNNQYFNEKKQETEEKFRLLFQIMSTNIEKLKEKKDKPSIVIELESILEILYEINEIFDGINREIHNHNNLIKNRKTEQERLESEIWHFFCNEISQYIDTYKTNTSNAEKALNSIEGKIEINDQKQVDINTDISTLEKKIKSIKPTVEVINKLLDHFGFKGFRLEALDDDKHYKIVREDGSPAKENLSEGERNFIIFLYFYNLIQGVLDPAENINDDKIVVFDDPVSSLDSDVLFIVSTLIKKLLKDIRDNNSNIKQAFILTHNVYFFKEVSYISSRKTYNKRKDTIYYIIRKKDNISGIVAYEENPIKSSYQLLWEEIKRKDVDKVCIQNAMRRIIEFYFKLLANLDEETLINNFENEEDKKICRSLVSWVNVGSHEIFDDINYSPNFEEIEKYKKVFQKIFEHTKQIEHFNMMMGIEKPVS</sequence>
<evidence type="ECO:0000313" key="4">
    <source>
        <dbReference type="Proteomes" id="UP000000789"/>
    </source>
</evidence>
<evidence type="ECO:0000313" key="3">
    <source>
        <dbReference type="EMBL" id="ABX32234.1"/>
    </source>
</evidence>
<protein>
    <recommendedName>
        <fullName evidence="2">Protein CR006 P-loop domain-containing protein</fullName>
    </recommendedName>
</protein>
<keyword evidence="1" id="KW-0175">Coiled coil</keyword>
<dbReference type="EMBL" id="CP000879">
    <property type="protein sequence ID" value="ABX32234.1"/>
    <property type="molecule type" value="Genomic_DNA"/>
</dbReference>
<feature type="domain" description="Protein CR006 P-loop" evidence="2">
    <location>
        <begin position="22"/>
        <end position="738"/>
    </location>
</feature>
<dbReference type="InterPro" id="IPR026866">
    <property type="entry name" value="CR006_AAA"/>
</dbReference>
<dbReference type="SUPFAM" id="SSF52540">
    <property type="entry name" value="P-loop containing nucleoside triphosphate hydrolases"/>
    <property type="match status" value="1"/>
</dbReference>
<dbReference type="STRING" id="403833.Pmob_1533"/>
<dbReference type="Pfam" id="PF13166">
    <property type="entry name" value="AAA_13"/>
    <property type="match status" value="1"/>
</dbReference>
<evidence type="ECO:0000256" key="1">
    <source>
        <dbReference type="SAM" id="Coils"/>
    </source>
</evidence>
<dbReference type="PANTHER" id="PTHR32114">
    <property type="entry name" value="ABC TRANSPORTER ABCH.3"/>
    <property type="match status" value="1"/>
</dbReference>
<dbReference type="OrthoDB" id="9795565at2"/>